<dbReference type="InterPro" id="IPR011006">
    <property type="entry name" value="CheY-like_superfamily"/>
</dbReference>
<keyword evidence="5" id="KW-1185">Reference proteome</keyword>
<sequence>MVLLDIGLPGMNGYEVARALRAHPELGGVRLIALTGWGAEQDRRRAMAAGFDHHLTKPVDLSVLEDTLRRVALEPRP</sequence>
<reference evidence="4 5" key="1">
    <citation type="submission" date="2020-05" db="EMBL/GenBank/DDBJ databases">
        <title>Ramlibacter rhizophilus sp. nov., isolated from rhizosphere soil of national flower Mugunghwa from South Korea.</title>
        <authorList>
            <person name="Zheng-Fei Y."/>
            <person name="Huan T."/>
        </authorList>
    </citation>
    <scope>NUCLEOTIDE SEQUENCE [LARGE SCALE GENOMIC DNA]</scope>
    <source>
        <strain evidence="4 5">H242</strain>
    </source>
</reference>
<dbReference type="InterPro" id="IPR050595">
    <property type="entry name" value="Bact_response_regulator"/>
</dbReference>
<feature type="domain" description="Response regulatory" evidence="3">
    <location>
        <begin position="1"/>
        <end position="72"/>
    </location>
</feature>
<evidence type="ECO:0000256" key="1">
    <source>
        <dbReference type="ARBA" id="ARBA00022553"/>
    </source>
</evidence>
<protein>
    <submittedName>
        <fullName evidence="4">Response regulator</fullName>
    </submittedName>
</protein>
<evidence type="ECO:0000313" key="4">
    <source>
        <dbReference type="EMBL" id="QJW83402.1"/>
    </source>
</evidence>
<dbReference type="EMBL" id="CP053418">
    <property type="protein sequence ID" value="QJW83402.1"/>
    <property type="molecule type" value="Genomic_DNA"/>
</dbReference>
<organism evidence="4 5">
    <name type="scientific">Ramlibacter terrae</name>
    <dbReference type="NCBI Taxonomy" id="2732511"/>
    <lineage>
        <taxon>Bacteria</taxon>
        <taxon>Pseudomonadati</taxon>
        <taxon>Pseudomonadota</taxon>
        <taxon>Betaproteobacteria</taxon>
        <taxon>Burkholderiales</taxon>
        <taxon>Comamonadaceae</taxon>
        <taxon>Ramlibacter</taxon>
    </lineage>
</organism>
<dbReference type="Proteomes" id="UP000500826">
    <property type="component" value="Chromosome"/>
</dbReference>
<keyword evidence="1 2" id="KW-0597">Phosphoprotein</keyword>
<evidence type="ECO:0000256" key="2">
    <source>
        <dbReference type="PROSITE-ProRule" id="PRU00169"/>
    </source>
</evidence>
<name>A0ABX6P1D2_9BURK</name>
<accession>A0ABX6P1D2</accession>
<dbReference type="SUPFAM" id="SSF52172">
    <property type="entry name" value="CheY-like"/>
    <property type="match status" value="1"/>
</dbReference>
<evidence type="ECO:0000313" key="5">
    <source>
        <dbReference type="Proteomes" id="UP000500826"/>
    </source>
</evidence>
<reference evidence="4 5" key="2">
    <citation type="submission" date="2020-05" db="EMBL/GenBank/DDBJ databases">
        <authorList>
            <person name="Khan S.A."/>
            <person name="Jeon C.O."/>
            <person name="Chun B.H."/>
        </authorList>
    </citation>
    <scope>NUCLEOTIDE SEQUENCE [LARGE SCALE GENOMIC DNA]</scope>
    <source>
        <strain evidence="4 5">H242</strain>
    </source>
</reference>
<dbReference type="PANTHER" id="PTHR44591:SF3">
    <property type="entry name" value="RESPONSE REGULATORY DOMAIN-CONTAINING PROTEIN"/>
    <property type="match status" value="1"/>
</dbReference>
<proteinExistence type="predicted"/>
<dbReference type="PROSITE" id="PS50110">
    <property type="entry name" value="RESPONSE_REGULATORY"/>
    <property type="match status" value="1"/>
</dbReference>
<evidence type="ECO:0000259" key="3">
    <source>
        <dbReference type="PROSITE" id="PS50110"/>
    </source>
</evidence>
<gene>
    <name evidence="4" type="ORF">HK414_01970</name>
</gene>
<dbReference type="Gene3D" id="3.40.50.2300">
    <property type="match status" value="1"/>
</dbReference>
<dbReference type="PANTHER" id="PTHR44591">
    <property type="entry name" value="STRESS RESPONSE REGULATOR PROTEIN 1"/>
    <property type="match status" value="1"/>
</dbReference>
<feature type="modified residue" description="4-aspartylphosphate" evidence="2">
    <location>
        <position position="5"/>
    </location>
</feature>
<dbReference type="Pfam" id="PF00072">
    <property type="entry name" value="Response_reg"/>
    <property type="match status" value="1"/>
</dbReference>
<dbReference type="InterPro" id="IPR001789">
    <property type="entry name" value="Sig_transdc_resp-reg_receiver"/>
</dbReference>